<evidence type="ECO:0000256" key="1">
    <source>
        <dbReference type="SAM" id="SignalP"/>
    </source>
</evidence>
<keyword evidence="1" id="KW-0732">Signal</keyword>
<dbReference type="AlphaFoldDB" id="A0A4Q1KWC6"/>
<sequence>MLRKLMVLATATVLGLGGMLVTAAPASAWQDSKPLNTPYGKLTADVWYDGGATTGGARKWDYQVTAKVAGTQSVAQIKATWTGGASMRNSANFSVSAGADSVGVGGGSSWQYVSQTKYWSNTNGARTASYRSNMVAMPAADYRFGTVSLSNTAFVKFKGDARNWQIAAAA</sequence>
<evidence type="ECO:0000313" key="4">
    <source>
        <dbReference type="Proteomes" id="UP000289805"/>
    </source>
</evidence>
<name>A0A4Q1KWC6_9CELL</name>
<comment type="caution">
    <text evidence="3">The sequence shown here is derived from an EMBL/GenBank/DDBJ whole genome shotgun (WGS) entry which is preliminary data.</text>
</comment>
<dbReference type="STRING" id="1713.GCA_000718325_00760"/>
<evidence type="ECO:0000313" key="3">
    <source>
        <dbReference type="EMBL" id="RXR33970.1"/>
    </source>
</evidence>
<accession>A0A4Q1KWC6</accession>
<feature type="signal peptide" evidence="1">
    <location>
        <begin position="1"/>
        <end position="23"/>
    </location>
</feature>
<reference evidence="4 5" key="1">
    <citation type="submission" date="2019-01" db="EMBL/GenBank/DDBJ databases">
        <title>Oerskovia turbata Genome sequencing and assembly.</title>
        <authorList>
            <person name="Dou T."/>
        </authorList>
    </citation>
    <scope>NUCLEOTIDE SEQUENCE [LARGE SCALE GENOMIC DNA]</scope>
    <source>
        <strain evidence="3 4">JCM12123</strain>
        <strain evidence="2 5">JCM3160</strain>
    </source>
</reference>
<keyword evidence="5" id="KW-1185">Reference proteome</keyword>
<organism evidence="3 4">
    <name type="scientific">Oerskovia turbata</name>
    <dbReference type="NCBI Taxonomy" id="1713"/>
    <lineage>
        <taxon>Bacteria</taxon>
        <taxon>Bacillati</taxon>
        <taxon>Actinomycetota</taxon>
        <taxon>Actinomycetes</taxon>
        <taxon>Micrococcales</taxon>
        <taxon>Cellulomonadaceae</taxon>
        <taxon>Oerskovia</taxon>
    </lineage>
</organism>
<proteinExistence type="predicted"/>
<dbReference type="Proteomes" id="UP000290517">
    <property type="component" value="Unassembled WGS sequence"/>
</dbReference>
<gene>
    <name evidence="2" type="ORF">EQW73_11135</name>
    <name evidence="3" type="ORF">EQW78_10180</name>
</gene>
<dbReference type="RefSeq" id="WP_036570826.1">
    <property type="nucleotide sequence ID" value="NZ_JOFV01000003.1"/>
</dbReference>
<evidence type="ECO:0000313" key="2">
    <source>
        <dbReference type="EMBL" id="RXR25389.1"/>
    </source>
</evidence>
<protein>
    <submittedName>
        <fullName evidence="3">Uncharacterized protein</fullName>
    </submittedName>
</protein>
<dbReference type="Proteomes" id="UP000289805">
    <property type="component" value="Unassembled WGS sequence"/>
</dbReference>
<dbReference type="EMBL" id="SDJR01000006">
    <property type="protein sequence ID" value="RXR25389.1"/>
    <property type="molecule type" value="Genomic_DNA"/>
</dbReference>
<dbReference type="EMBL" id="SDJQ01000012">
    <property type="protein sequence ID" value="RXR33970.1"/>
    <property type="molecule type" value="Genomic_DNA"/>
</dbReference>
<feature type="chain" id="PRO_5039443012" evidence="1">
    <location>
        <begin position="24"/>
        <end position="170"/>
    </location>
</feature>
<evidence type="ECO:0000313" key="5">
    <source>
        <dbReference type="Proteomes" id="UP000290517"/>
    </source>
</evidence>
<dbReference type="OrthoDB" id="2870732at2"/>